<dbReference type="EMBL" id="VLKR01000006">
    <property type="protein sequence ID" value="TWI22109.1"/>
    <property type="molecule type" value="Genomic_DNA"/>
</dbReference>
<name>A0A562MQI2_9SPHI</name>
<dbReference type="Proteomes" id="UP000315908">
    <property type="component" value="Unassembled WGS sequence"/>
</dbReference>
<gene>
    <name evidence="1" type="ORF">IQ31_01513</name>
</gene>
<dbReference type="AlphaFoldDB" id="A0A562MQI2"/>
<organism evidence="1 2">
    <name type="scientific">Sphingobacterium siyangense</name>
    <dbReference type="NCBI Taxonomy" id="459529"/>
    <lineage>
        <taxon>Bacteria</taxon>
        <taxon>Pseudomonadati</taxon>
        <taxon>Bacteroidota</taxon>
        <taxon>Sphingobacteriia</taxon>
        <taxon>Sphingobacteriales</taxon>
        <taxon>Sphingobacteriaceae</taxon>
        <taxon>Sphingobacterium</taxon>
    </lineage>
</organism>
<evidence type="ECO:0008006" key="3">
    <source>
        <dbReference type="Google" id="ProtNLM"/>
    </source>
</evidence>
<protein>
    <recommendedName>
        <fullName evidence="3">Lipoprotein</fullName>
    </recommendedName>
</protein>
<dbReference type="GeneID" id="88829918"/>
<dbReference type="PROSITE" id="PS51257">
    <property type="entry name" value="PROKAR_LIPOPROTEIN"/>
    <property type="match status" value="1"/>
</dbReference>
<evidence type="ECO:0000313" key="1">
    <source>
        <dbReference type="EMBL" id="TWI22109.1"/>
    </source>
</evidence>
<proteinExistence type="predicted"/>
<accession>A0A562MQI2</accession>
<dbReference type="OrthoDB" id="707259at2"/>
<comment type="caution">
    <text evidence="1">The sequence shown here is derived from an EMBL/GenBank/DDBJ whole genome shotgun (WGS) entry which is preliminary data.</text>
</comment>
<evidence type="ECO:0000313" key="2">
    <source>
        <dbReference type="Proteomes" id="UP000315908"/>
    </source>
</evidence>
<dbReference type="RefSeq" id="WP_075991670.1">
    <property type="nucleotide sequence ID" value="NZ_CP080574.1"/>
</dbReference>
<sequence>MKRTIYLVVLSVTLLFVACKKSDDKTDSETKGLHVEIKGISGWWGEFVNISVDQNKTEVKYAPGTTGDTQTVKDKSYKTSEDTFRKLSSYVETYNLMEAKIQECARCADGTDYVITIKSSGKANTVTIAAYRTDGKYADVLDFINKL</sequence>
<reference evidence="1 2" key="1">
    <citation type="journal article" date="2015" name="Stand. Genomic Sci.">
        <title>Genomic Encyclopedia of Bacterial and Archaeal Type Strains, Phase III: the genomes of soil and plant-associated and newly described type strains.</title>
        <authorList>
            <person name="Whitman W.B."/>
            <person name="Woyke T."/>
            <person name="Klenk H.P."/>
            <person name="Zhou Y."/>
            <person name="Lilburn T.G."/>
            <person name="Beck B.J."/>
            <person name="De Vos P."/>
            <person name="Vandamme P."/>
            <person name="Eisen J.A."/>
            <person name="Garrity G."/>
            <person name="Hugenholtz P."/>
            <person name="Kyrpides N.C."/>
        </authorList>
    </citation>
    <scope>NUCLEOTIDE SEQUENCE [LARGE SCALE GENOMIC DNA]</scope>
    <source>
        <strain evidence="1 2">CGMCC 1.6855</strain>
    </source>
</reference>